<keyword evidence="3" id="KW-1185">Reference proteome</keyword>
<dbReference type="AlphaFoldDB" id="A0AAD8ACE7"/>
<keyword evidence="1" id="KW-0472">Membrane</keyword>
<reference evidence="2" key="2">
    <citation type="submission" date="2023-05" db="EMBL/GenBank/DDBJ databases">
        <authorList>
            <person name="Fouks B."/>
        </authorList>
    </citation>
    <scope>NUCLEOTIDE SEQUENCE</scope>
    <source>
        <strain evidence="2">Stay&amp;Tobe</strain>
        <tissue evidence="2">Testes</tissue>
    </source>
</reference>
<reference evidence="2" key="1">
    <citation type="journal article" date="2023" name="IScience">
        <title>Live-bearing cockroach genome reveals convergent evolutionary mechanisms linked to viviparity in insects and beyond.</title>
        <authorList>
            <person name="Fouks B."/>
            <person name="Harrison M.C."/>
            <person name="Mikhailova A.A."/>
            <person name="Marchal E."/>
            <person name="English S."/>
            <person name="Carruthers M."/>
            <person name="Jennings E.C."/>
            <person name="Chiamaka E.L."/>
            <person name="Frigard R.A."/>
            <person name="Pippel M."/>
            <person name="Attardo G.M."/>
            <person name="Benoit J.B."/>
            <person name="Bornberg-Bauer E."/>
            <person name="Tobe S.S."/>
        </authorList>
    </citation>
    <scope>NUCLEOTIDE SEQUENCE</scope>
    <source>
        <strain evidence="2">Stay&amp;Tobe</strain>
    </source>
</reference>
<comment type="caution">
    <text evidence="2">The sequence shown here is derived from an EMBL/GenBank/DDBJ whole genome shotgun (WGS) entry which is preliminary data.</text>
</comment>
<keyword evidence="1" id="KW-0812">Transmembrane</keyword>
<feature type="transmembrane region" description="Helical" evidence="1">
    <location>
        <begin position="42"/>
        <end position="64"/>
    </location>
</feature>
<dbReference type="Proteomes" id="UP001233999">
    <property type="component" value="Unassembled WGS sequence"/>
</dbReference>
<name>A0AAD8ACE7_DIPPU</name>
<feature type="transmembrane region" description="Helical" evidence="1">
    <location>
        <begin position="76"/>
        <end position="97"/>
    </location>
</feature>
<evidence type="ECO:0000313" key="3">
    <source>
        <dbReference type="Proteomes" id="UP001233999"/>
    </source>
</evidence>
<organism evidence="2 3">
    <name type="scientific">Diploptera punctata</name>
    <name type="common">Pacific beetle cockroach</name>
    <dbReference type="NCBI Taxonomy" id="6984"/>
    <lineage>
        <taxon>Eukaryota</taxon>
        <taxon>Metazoa</taxon>
        <taxon>Ecdysozoa</taxon>
        <taxon>Arthropoda</taxon>
        <taxon>Hexapoda</taxon>
        <taxon>Insecta</taxon>
        <taxon>Pterygota</taxon>
        <taxon>Neoptera</taxon>
        <taxon>Polyneoptera</taxon>
        <taxon>Dictyoptera</taxon>
        <taxon>Blattodea</taxon>
        <taxon>Blaberoidea</taxon>
        <taxon>Blaberidae</taxon>
        <taxon>Diplopterinae</taxon>
        <taxon>Diploptera</taxon>
    </lineage>
</organism>
<gene>
    <name evidence="2" type="ORF">L9F63_012450</name>
</gene>
<protein>
    <submittedName>
        <fullName evidence="2">Uncharacterized protein</fullName>
    </submittedName>
</protein>
<proteinExistence type="predicted"/>
<feature type="non-terminal residue" evidence="2">
    <location>
        <position position="102"/>
    </location>
</feature>
<dbReference type="EMBL" id="JASPKZ010001983">
    <property type="protein sequence ID" value="KAJ9596508.1"/>
    <property type="molecule type" value="Genomic_DNA"/>
</dbReference>
<sequence>DYAERALSAELRRDLKLIVSSIDLEHYLFLIAGAFTKDPALLMPWLAMAILVILLETFLFVSRLISDGIYLNRCQILVAAVMTYNWLQVFCFFRSLLRFKCH</sequence>
<evidence type="ECO:0000256" key="1">
    <source>
        <dbReference type="SAM" id="Phobius"/>
    </source>
</evidence>
<accession>A0AAD8ACE7</accession>
<evidence type="ECO:0000313" key="2">
    <source>
        <dbReference type="EMBL" id="KAJ9596508.1"/>
    </source>
</evidence>
<keyword evidence="1" id="KW-1133">Transmembrane helix</keyword>